<organism evidence="4 5">
    <name type="scientific">Aeromicrobium camelliae</name>
    <dbReference type="NCBI Taxonomy" id="1538144"/>
    <lineage>
        <taxon>Bacteria</taxon>
        <taxon>Bacillati</taxon>
        <taxon>Actinomycetota</taxon>
        <taxon>Actinomycetes</taxon>
        <taxon>Propionibacteriales</taxon>
        <taxon>Nocardioidaceae</taxon>
        <taxon>Aeromicrobium</taxon>
    </lineage>
</organism>
<evidence type="ECO:0000256" key="2">
    <source>
        <dbReference type="SAM" id="SignalP"/>
    </source>
</evidence>
<dbReference type="Proteomes" id="UP000275225">
    <property type="component" value="Unassembled WGS sequence"/>
</dbReference>
<reference evidence="4 5" key="1">
    <citation type="submission" date="2018-11" db="EMBL/GenBank/DDBJ databases">
        <authorList>
            <person name="Li F."/>
        </authorList>
    </citation>
    <scope>NUCLEOTIDE SEQUENCE [LARGE SCALE GENOMIC DNA]</scope>
    <source>
        <strain evidence="4 5">YS17T</strain>
    </source>
</reference>
<name>A0A3N6ZDF0_9ACTN</name>
<gene>
    <name evidence="4" type="ORF">EHW97_07780</name>
</gene>
<comment type="caution">
    <text evidence="4">The sequence shown here is derived from an EMBL/GenBank/DDBJ whole genome shotgun (WGS) entry which is preliminary data.</text>
</comment>
<evidence type="ECO:0000259" key="3">
    <source>
        <dbReference type="SMART" id="SM00062"/>
    </source>
</evidence>
<sequence>MKTPIRVLGLAAASLLTLSACGGGGGASSVDASCEPTIEVDTVKEGELSVALTNTPPYSMEENGEMAGIDSDILTEFAAESCLELTYAPYTYATAVPATEQGRVDVAVGGFYRTEARGEVVRLSTPVYLDELTVMSTDGSATVDDLEGKRIGTVEGYLWVDDLKALPNVETRVYPDSLSLANELKAGRLDAGLDGYGAAMISSEGTEFELEVLQSDERVSSTNEPSQTSILINPKNEALGEALDAFIEELRENGELVKILEDNGLPASAAEVGDARLI</sequence>
<feature type="signal peptide" evidence="2">
    <location>
        <begin position="1"/>
        <end position="22"/>
    </location>
</feature>
<proteinExistence type="predicted"/>
<dbReference type="EMBL" id="RQJX01000008">
    <property type="protein sequence ID" value="RQN08201.1"/>
    <property type="molecule type" value="Genomic_DNA"/>
</dbReference>
<dbReference type="PANTHER" id="PTHR35936:SF17">
    <property type="entry name" value="ARGININE-BINDING EXTRACELLULAR PROTEIN ARTP"/>
    <property type="match status" value="1"/>
</dbReference>
<evidence type="ECO:0000313" key="5">
    <source>
        <dbReference type="Proteomes" id="UP000275225"/>
    </source>
</evidence>
<dbReference type="PROSITE" id="PS51257">
    <property type="entry name" value="PROKAR_LIPOPROTEIN"/>
    <property type="match status" value="1"/>
</dbReference>
<dbReference type="SMART" id="SM00062">
    <property type="entry name" value="PBPb"/>
    <property type="match status" value="1"/>
</dbReference>
<accession>A0A3N6ZDF0</accession>
<protein>
    <submittedName>
        <fullName evidence="4">Amino acid ABC transporter substrate-binding protein</fullName>
    </submittedName>
</protein>
<dbReference type="SUPFAM" id="SSF53850">
    <property type="entry name" value="Periplasmic binding protein-like II"/>
    <property type="match status" value="1"/>
</dbReference>
<dbReference type="InterPro" id="IPR001638">
    <property type="entry name" value="Solute-binding_3/MltF_N"/>
</dbReference>
<dbReference type="RefSeq" id="WP_124236597.1">
    <property type="nucleotide sequence ID" value="NZ_JBHUFI010000006.1"/>
</dbReference>
<dbReference type="CDD" id="cd13530">
    <property type="entry name" value="PBP2_peptides_like"/>
    <property type="match status" value="1"/>
</dbReference>
<dbReference type="OrthoDB" id="8454826at2"/>
<keyword evidence="5" id="KW-1185">Reference proteome</keyword>
<dbReference type="PANTHER" id="PTHR35936">
    <property type="entry name" value="MEMBRANE-BOUND LYTIC MUREIN TRANSGLYCOSYLASE F"/>
    <property type="match status" value="1"/>
</dbReference>
<dbReference type="Pfam" id="PF00497">
    <property type="entry name" value="SBP_bac_3"/>
    <property type="match status" value="1"/>
</dbReference>
<dbReference type="AlphaFoldDB" id="A0A3N6ZDF0"/>
<dbReference type="Gene3D" id="3.40.190.10">
    <property type="entry name" value="Periplasmic binding protein-like II"/>
    <property type="match status" value="2"/>
</dbReference>
<evidence type="ECO:0000313" key="4">
    <source>
        <dbReference type="EMBL" id="RQN08201.1"/>
    </source>
</evidence>
<evidence type="ECO:0000256" key="1">
    <source>
        <dbReference type="ARBA" id="ARBA00022729"/>
    </source>
</evidence>
<keyword evidence="1 2" id="KW-0732">Signal</keyword>
<feature type="domain" description="Solute-binding protein family 3/N-terminal" evidence="3">
    <location>
        <begin position="47"/>
        <end position="267"/>
    </location>
</feature>
<feature type="chain" id="PRO_5039604388" evidence="2">
    <location>
        <begin position="23"/>
        <end position="278"/>
    </location>
</feature>